<evidence type="ECO:0000256" key="6">
    <source>
        <dbReference type="ARBA" id="ARBA00023027"/>
    </source>
</evidence>
<comment type="caution">
    <text evidence="7">The sequence shown here is derived from an EMBL/GenBank/DDBJ whole genome shotgun (WGS) entry which is preliminary data.</text>
</comment>
<dbReference type="STRING" id="543379.A0A232FHI6"/>
<dbReference type="AlphaFoldDB" id="A0A232FHI6"/>
<gene>
    <name evidence="7" type="ORF">TSAR_013143</name>
</gene>
<dbReference type="GO" id="GO:0005739">
    <property type="term" value="C:mitochondrion"/>
    <property type="evidence" value="ECO:0007669"/>
    <property type="project" value="TreeGrafter"/>
</dbReference>
<dbReference type="EC" id="2.7.1.23" evidence="2"/>
<evidence type="ECO:0000313" key="8">
    <source>
        <dbReference type="Proteomes" id="UP000215335"/>
    </source>
</evidence>
<evidence type="ECO:0000256" key="2">
    <source>
        <dbReference type="ARBA" id="ARBA00012120"/>
    </source>
</evidence>
<dbReference type="GO" id="GO:0019674">
    <property type="term" value="P:NAD+ metabolic process"/>
    <property type="evidence" value="ECO:0007669"/>
    <property type="project" value="InterPro"/>
</dbReference>
<dbReference type="InterPro" id="IPR017437">
    <property type="entry name" value="ATP-NAD_kinase_PpnK-typ_C"/>
</dbReference>
<organism evidence="7 8">
    <name type="scientific">Trichomalopsis sarcophagae</name>
    <dbReference type="NCBI Taxonomy" id="543379"/>
    <lineage>
        <taxon>Eukaryota</taxon>
        <taxon>Metazoa</taxon>
        <taxon>Ecdysozoa</taxon>
        <taxon>Arthropoda</taxon>
        <taxon>Hexapoda</taxon>
        <taxon>Insecta</taxon>
        <taxon>Pterygota</taxon>
        <taxon>Neoptera</taxon>
        <taxon>Endopterygota</taxon>
        <taxon>Hymenoptera</taxon>
        <taxon>Apocrita</taxon>
        <taxon>Proctotrupomorpha</taxon>
        <taxon>Chalcidoidea</taxon>
        <taxon>Pteromalidae</taxon>
        <taxon>Pteromalinae</taxon>
        <taxon>Trichomalopsis</taxon>
    </lineage>
</organism>
<protein>
    <recommendedName>
        <fullName evidence="2">NAD(+) kinase</fullName>
        <ecNumber evidence="2">2.7.1.23</ecNumber>
    </recommendedName>
</protein>
<dbReference type="InterPro" id="IPR002504">
    <property type="entry name" value="NADK"/>
</dbReference>
<dbReference type="EMBL" id="NNAY01000182">
    <property type="protein sequence ID" value="OXU30226.1"/>
    <property type="molecule type" value="Genomic_DNA"/>
</dbReference>
<accession>A0A232FHI6</accession>
<dbReference type="PANTHER" id="PTHR13158">
    <property type="match status" value="1"/>
</dbReference>
<dbReference type="SUPFAM" id="SSF111331">
    <property type="entry name" value="NAD kinase/diacylglycerol kinase-like"/>
    <property type="match status" value="1"/>
</dbReference>
<comment type="similarity">
    <text evidence="1">Belongs to the NAD kinase family.</text>
</comment>
<dbReference type="GO" id="GO:0006741">
    <property type="term" value="P:NADP+ biosynthetic process"/>
    <property type="evidence" value="ECO:0007669"/>
    <property type="project" value="InterPro"/>
</dbReference>
<evidence type="ECO:0000256" key="4">
    <source>
        <dbReference type="ARBA" id="ARBA00022777"/>
    </source>
</evidence>
<reference evidence="7 8" key="1">
    <citation type="journal article" date="2017" name="Curr. Biol.">
        <title>The Evolution of Venom by Co-option of Single-Copy Genes.</title>
        <authorList>
            <person name="Martinson E.O."/>
            <person name="Mrinalini"/>
            <person name="Kelkar Y.D."/>
            <person name="Chang C.H."/>
            <person name="Werren J.H."/>
        </authorList>
    </citation>
    <scope>NUCLEOTIDE SEQUENCE [LARGE SCALE GENOMIC DNA]</scope>
    <source>
        <strain evidence="7 8">Alberta</strain>
        <tissue evidence="7">Whole body</tissue>
    </source>
</reference>
<proteinExistence type="inferred from homology"/>
<dbReference type="Pfam" id="PF01513">
    <property type="entry name" value="NAD_kinase"/>
    <property type="match status" value="1"/>
</dbReference>
<dbReference type="OrthoDB" id="185618at2759"/>
<keyword evidence="5" id="KW-0521">NADP</keyword>
<keyword evidence="4" id="KW-0418">Kinase</keyword>
<evidence type="ECO:0000256" key="1">
    <source>
        <dbReference type="ARBA" id="ARBA00010995"/>
    </source>
</evidence>
<keyword evidence="8" id="KW-1185">Reference proteome</keyword>
<dbReference type="Proteomes" id="UP000215335">
    <property type="component" value="Unassembled WGS sequence"/>
</dbReference>
<dbReference type="GO" id="GO:0003951">
    <property type="term" value="F:NAD+ kinase activity"/>
    <property type="evidence" value="ECO:0007669"/>
    <property type="project" value="UniProtKB-EC"/>
</dbReference>
<name>A0A232FHI6_9HYME</name>
<sequence length="411" mass="46634">MTALAHLRRGAYRARQIFKTTQNTNKILHLSTRLESSFVPKRVLVLTKVSRYQIEKLQNPDLSENQLKDKLLSRGTNYDAILAGHNRNKATESRTVEALKNLNITYRVKDRHSIDVDSIAWADLIVPVGGDGTFLLASNLINDNTKPIVGINSDPEFSEGFLMLSPKYTNNIPEIFERLRAGKFEYFMRTRIRTTLHGENIWQMPFHMHDNSSCCADDKFYVIHHLSTIPKGELPKERRLPWLALNEVFIGESLSARISILHINLGKETFKKVKSSGLCVTTGTGSSSWYRAISALNPQMVEDVLTMAGCKKIPKCEEMKKICYDFNSGLQYPADELKLSYVIRDMIFKHIWPMPKSIHPRGFCDKLTVRSQCYDGGLVIDGGIAVRFNVGTTAVLEAREEDTLRNIVLPD</sequence>
<dbReference type="PANTHER" id="PTHR13158:SF5">
    <property type="entry name" value="NAD KINASE 2, MITOCHONDRIAL"/>
    <property type="match status" value="1"/>
</dbReference>
<dbReference type="Gene3D" id="2.60.200.30">
    <property type="entry name" value="Probable inorganic polyphosphate/atp-NAD kinase, domain 2"/>
    <property type="match status" value="1"/>
</dbReference>
<dbReference type="InterPro" id="IPR016064">
    <property type="entry name" value="NAD/diacylglycerol_kinase_sf"/>
</dbReference>
<dbReference type="InterPro" id="IPR017438">
    <property type="entry name" value="ATP-NAD_kinase_N"/>
</dbReference>
<dbReference type="Gene3D" id="3.40.50.10330">
    <property type="entry name" value="Probable inorganic polyphosphate/atp-NAD kinase, domain 1"/>
    <property type="match status" value="1"/>
</dbReference>
<keyword evidence="6" id="KW-0520">NAD</keyword>
<keyword evidence="3" id="KW-0808">Transferase</keyword>
<evidence type="ECO:0000256" key="3">
    <source>
        <dbReference type="ARBA" id="ARBA00022679"/>
    </source>
</evidence>
<evidence type="ECO:0000313" key="7">
    <source>
        <dbReference type="EMBL" id="OXU30226.1"/>
    </source>
</evidence>
<evidence type="ECO:0000256" key="5">
    <source>
        <dbReference type="ARBA" id="ARBA00022857"/>
    </source>
</evidence>